<evidence type="ECO:0000256" key="9">
    <source>
        <dbReference type="PROSITE-ProRule" id="PRU10144"/>
    </source>
</evidence>
<comment type="subcellular location">
    <subcellularLocation>
        <location evidence="1 8">Cell outer membrane</location>
        <topology evidence="1 8">Multi-pass membrane protein</topology>
    </subcellularLocation>
</comment>
<dbReference type="InterPro" id="IPR036942">
    <property type="entry name" value="Beta-barrel_TonB_sf"/>
</dbReference>
<feature type="domain" description="TonB-dependent receptor-like beta-barrel" evidence="10">
    <location>
        <begin position="2"/>
        <end position="113"/>
    </location>
</feature>
<evidence type="ECO:0000256" key="3">
    <source>
        <dbReference type="ARBA" id="ARBA00022452"/>
    </source>
</evidence>
<dbReference type="PROSITE" id="PS01156">
    <property type="entry name" value="TONB_DEPENDENT_REC_2"/>
    <property type="match status" value="1"/>
</dbReference>
<sequence>MSKGVEFEVNGAITDNWQMTFGATRYIAEDNEGNAVNPNLPRTSVKLFTRYRLPVMPELTVGGGINWQNRVYKDTATPYGAFRAEQGSYALVDLFTRYQVTKNFSVQGNINNLLNKTYDTNIDGSIVYGAPRNVSLTANYQF</sequence>
<dbReference type="SUPFAM" id="SSF56935">
    <property type="entry name" value="Porins"/>
    <property type="match status" value="1"/>
</dbReference>
<keyword evidence="3 8" id="KW-1134">Transmembrane beta strand</keyword>
<name>A0A2X4TDM1_SALER</name>
<dbReference type="Proteomes" id="UP000248731">
    <property type="component" value="Chromosome 1"/>
</dbReference>
<gene>
    <name evidence="11" type="primary">fhuE_4</name>
    <name evidence="11" type="ORF">NCTC7307_03350</name>
</gene>
<evidence type="ECO:0000256" key="1">
    <source>
        <dbReference type="ARBA" id="ARBA00004571"/>
    </source>
</evidence>
<dbReference type="AlphaFoldDB" id="A0A2X4TDM1"/>
<evidence type="ECO:0000256" key="2">
    <source>
        <dbReference type="ARBA" id="ARBA00022448"/>
    </source>
</evidence>
<accession>A0A2X4TDM1</accession>
<keyword evidence="5" id="KW-0798">TonB box</keyword>
<dbReference type="PANTHER" id="PTHR32552:SF74">
    <property type="entry name" value="HYDROXAMATE SIDEROPHORE RECEPTOR FHUE"/>
    <property type="match status" value="1"/>
</dbReference>
<evidence type="ECO:0000256" key="8">
    <source>
        <dbReference type="PROSITE-ProRule" id="PRU01360"/>
    </source>
</evidence>
<evidence type="ECO:0000259" key="10">
    <source>
        <dbReference type="Pfam" id="PF00593"/>
    </source>
</evidence>
<comment type="similarity">
    <text evidence="8">Belongs to the TonB-dependent receptor family.</text>
</comment>
<dbReference type="InterPro" id="IPR010917">
    <property type="entry name" value="TonB_rcpt_CS"/>
</dbReference>
<dbReference type="InterPro" id="IPR000531">
    <property type="entry name" value="Beta-barrel_TonB"/>
</dbReference>
<dbReference type="InterPro" id="IPR039426">
    <property type="entry name" value="TonB-dep_rcpt-like"/>
</dbReference>
<keyword evidence="6 8" id="KW-0472">Membrane</keyword>
<dbReference type="GO" id="GO:0015344">
    <property type="term" value="F:siderophore uptake transmembrane transporter activity"/>
    <property type="evidence" value="ECO:0007669"/>
    <property type="project" value="TreeGrafter"/>
</dbReference>
<dbReference type="Gene3D" id="2.40.170.20">
    <property type="entry name" value="TonB-dependent receptor, beta-barrel domain"/>
    <property type="match status" value="1"/>
</dbReference>
<organism evidence="11 12">
    <name type="scientific">Salmonella enterica subsp. arizonae</name>
    <dbReference type="NCBI Taxonomy" id="59203"/>
    <lineage>
        <taxon>Bacteria</taxon>
        <taxon>Pseudomonadati</taxon>
        <taxon>Pseudomonadota</taxon>
        <taxon>Gammaproteobacteria</taxon>
        <taxon>Enterobacterales</taxon>
        <taxon>Enterobacteriaceae</taxon>
        <taxon>Salmonella</taxon>
    </lineage>
</organism>
<evidence type="ECO:0000256" key="6">
    <source>
        <dbReference type="ARBA" id="ARBA00023136"/>
    </source>
</evidence>
<keyword evidence="12" id="KW-1185">Reference proteome</keyword>
<keyword evidence="2 8" id="KW-0813">Transport</keyword>
<evidence type="ECO:0000256" key="7">
    <source>
        <dbReference type="ARBA" id="ARBA00023237"/>
    </source>
</evidence>
<dbReference type="Pfam" id="PF00593">
    <property type="entry name" value="TonB_dep_Rec_b-barrel"/>
    <property type="match status" value="1"/>
</dbReference>
<proteinExistence type="inferred from homology"/>
<keyword evidence="4 8" id="KW-0812">Transmembrane</keyword>
<evidence type="ECO:0000256" key="5">
    <source>
        <dbReference type="ARBA" id="ARBA00023077"/>
    </source>
</evidence>
<dbReference type="PROSITE" id="PS52016">
    <property type="entry name" value="TONB_DEPENDENT_REC_3"/>
    <property type="match status" value="1"/>
</dbReference>
<feature type="short sequence motif" description="TonB C-terminal box" evidence="9">
    <location>
        <begin position="125"/>
        <end position="142"/>
    </location>
</feature>
<reference evidence="11 12" key="1">
    <citation type="submission" date="2018-06" db="EMBL/GenBank/DDBJ databases">
        <authorList>
            <consortium name="Pathogen Informatics"/>
            <person name="Doyle S."/>
        </authorList>
    </citation>
    <scope>NUCLEOTIDE SEQUENCE [LARGE SCALE GENOMIC DNA]</scope>
    <source>
        <strain evidence="11 12">NCTC7307</strain>
    </source>
</reference>
<protein>
    <submittedName>
        <fullName evidence="11">Ferric-rhodotorulic acid outer membrane transporter</fullName>
    </submittedName>
</protein>
<keyword evidence="7 8" id="KW-0998">Cell outer membrane</keyword>
<dbReference type="PANTHER" id="PTHR32552">
    <property type="entry name" value="FERRICHROME IRON RECEPTOR-RELATED"/>
    <property type="match status" value="1"/>
</dbReference>
<dbReference type="EMBL" id="LS483466">
    <property type="protein sequence ID" value="SQI25411.1"/>
    <property type="molecule type" value="Genomic_DNA"/>
</dbReference>
<evidence type="ECO:0000313" key="12">
    <source>
        <dbReference type="Proteomes" id="UP000248731"/>
    </source>
</evidence>
<evidence type="ECO:0000256" key="4">
    <source>
        <dbReference type="ARBA" id="ARBA00022692"/>
    </source>
</evidence>
<evidence type="ECO:0000313" key="11">
    <source>
        <dbReference type="EMBL" id="SQI25411.1"/>
    </source>
</evidence>
<dbReference type="GO" id="GO:0009279">
    <property type="term" value="C:cell outer membrane"/>
    <property type="evidence" value="ECO:0007669"/>
    <property type="project" value="UniProtKB-SubCell"/>
</dbReference>